<keyword evidence="2" id="KW-0325">Glycoprotein</keyword>
<feature type="region of interest" description="Disordered" evidence="3">
    <location>
        <begin position="505"/>
        <end position="534"/>
    </location>
</feature>
<dbReference type="AlphaFoldDB" id="A0AAW2HVF7"/>
<dbReference type="InterPro" id="IPR029058">
    <property type="entry name" value="AB_hydrolase_fold"/>
</dbReference>
<reference evidence="6" key="1">
    <citation type="journal article" date="2024" name="Gigascience">
        <title>Chromosome-level genome of the poultry shaft louse Menopon gallinae provides insight into the host-switching and adaptive evolution of parasitic lice.</title>
        <authorList>
            <person name="Xu Y."/>
            <person name="Ma L."/>
            <person name="Liu S."/>
            <person name="Liang Y."/>
            <person name="Liu Q."/>
            <person name="He Z."/>
            <person name="Tian L."/>
            <person name="Duan Y."/>
            <person name="Cai W."/>
            <person name="Li H."/>
            <person name="Song F."/>
        </authorList>
    </citation>
    <scope>NUCLEOTIDE SEQUENCE</scope>
    <source>
        <strain evidence="6">Cailab_2023a</strain>
    </source>
</reference>
<dbReference type="InterPro" id="IPR002018">
    <property type="entry name" value="CarbesteraseB"/>
</dbReference>
<feature type="domain" description="Carboxylesterase type B" evidence="5">
    <location>
        <begin position="4"/>
        <end position="376"/>
    </location>
</feature>
<evidence type="ECO:0000256" key="1">
    <source>
        <dbReference type="ARBA" id="ARBA00005964"/>
    </source>
</evidence>
<evidence type="ECO:0000256" key="3">
    <source>
        <dbReference type="SAM" id="MobiDB-lite"/>
    </source>
</evidence>
<feature type="transmembrane region" description="Helical" evidence="4">
    <location>
        <begin position="472"/>
        <end position="499"/>
    </location>
</feature>
<dbReference type="Pfam" id="PF00135">
    <property type="entry name" value="COesterase"/>
    <property type="match status" value="1"/>
</dbReference>
<gene>
    <name evidence="6" type="ORF">PYX00_006127</name>
</gene>
<proteinExistence type="inferred from homology"/>
<dbReference type="Gene3D" id="3.40.50.1820">
    <property type="entry name" value="alpha/beta hydrolase"/>
    <property type="match status" value="1"/>
</dbReference>
<keyword evidence="4" id="KW-0812">Transmembrane</keyword>
<evidence type="ECO:0000313" key="6">
    <source>
        <dbReference type="EMBL" id="KAL0273472.1"/>
    </source>
</evidence>
<keyword evidence="4" id="KW-0472">Membrane</keyword>
<dbReference type="SUPFAM" id="SSF53474">
    <property type="entry name" value="alpha/beta-Hydrolases"/>
    <property type="match status" value="1"/>
</dbReference>
<evidence type="ECO:0000259" key="5">
    <source>
        <dbReference type="Pfam" id="PF00135"/>
    </source>
</evidence>
<evidence type="ECO:0000256" key="4">
    <source>
        <dbReference type="SAM" id="Phobius"/>
    </source>
</evidence>
<dbReference type="PANTHER" id="PTHR43903">
    <property type="entry name" value="NEUROLIGIN"/>
    <property type="match status" value="1"/>
</dbReference>
<dbReference type="InterPro" id="IPR051093">
    <property type="entry name" value="Neuroligin/BSAL"/>
</dbReference>
<dbReference type="EMBL" id="JARGDH010000003">
    <property type="protein sequence ID" value="KAL0273472.1"/>
    <property type="molecule type" value="Genomic_DNA"/>
</dbReference>
<keyword evidence="4" id="KW-1133">Transmembrane helix</keyword>
<comment type="caution">
    <text evidence="6">The sequence shown here is derived from an EMBL/GenBank/DDBJ whole genome shotgun (WGS) entry which is preliminary data.</text>
</comment>
<evidence type="ECO:0000256" key="2">
    <source>
        <dbReference type="ARBA" id="ARBA00023180"/>
    </source>
</evidence>
<accession>A0AAW2HVF7</accession>
<sequence>MSGGNLGVQDIAAALLWVQNNIAAFGGDPKRVTLMGHDTGAALVNILLLTSSAKGLFHRAVLLSGSVLSPWAVVQQPNNLRNMVAEQLGCKADPDADIAPCLRKKSLSELMNIQFEPPRFLARFGPSSPPDANTADPEFAMEHASDAFITRELVLGAATTESYLDFNAADIQYGFEEDQRNRVLRTYVRNAYIYHLNEIFSTVRNEYTDWDKPILHPINIRDSTLEALSDGHTVSPLVRVGYLHARRGAKTYFFHFGYQSKETDYPQRLGSVRGEAFTYILGLPLVGGLPFFPQNFTKQDMGVAEAVLNFFTNFAKTGDPNEPRNQMSSDYGTVKEKSRYRGIVWESYETQSQQYLSITLKPKMKSHYRGHKMAIWLNLIPQLHQPGDEDVSMRHHHFHERAERYYQGIVQPETQTRLPPPYFPPSPRFRSTTLPDCVPNITEAATEEIKAGEVTDEEGIIQRITDNSYHSYAAALGVTIAVGCLLLILNVLIFAGIYYQRDKSRRRRRNRQYDVRTPPETGTEMSQRGPDASRGAHVIKLHEPPPYYNAVSRCPIMPGTPPPTKKTAPVPPVRNSSVVKKRVQIQEISV</sequence>
<organism evidence="6">
    <name type="scientific">Menopon gallinae</name>
    <name type="common">poultry shaft louse</name>
    <dbReference type="NCBI Taxonomy" id="328185"/>
    <lineage>
        <taxon>Eukaryota</taxon>
        <taxon>Metazoa</taxon>
        <taxon>Ecdysozoa</taxon>
        <taxon>Arthropoda</taxon>
        <taxon>Hexapoda</taxon>
        <taxon>Insecta</taxon>
        <taxon>Pterygota</taxon>
        <taxon>Neoptera</taxon>
        <taxon>Paraneoptera</taxon>
        <taxon>Psocodea</taxon>
        <taxon>Troctomorpha</taxon>
        <taxon>Phthiraptera</taxon>
        <taxon>Amblycera</taxon>
        <taxon>Menoponidae</taxon>
        <taxon>Menopon</taxon>
    </lineage>
</organism>
<comment type="similarity">
    <text evidence="1">Belongs to the type-B carboxylesterase/lipase family.</text>
</comment>
<name>A0AAW2HVF7_9NEOP</name>
<protein>
    <recommendedName>
        <fullName evidence="5">Carboxylesterase type B domain-containing protein</fullName>
    </recommendedName>
</protein>